<keyword evidence="2" id="KW-1185">Reference proteome</keyword>
<dbReference type="Proteomes" id="UP000018144">
    <property type="component" value="Unassembled WGS sequence"/>
</dbReference>
<name>U4LN07_PYROM</name>
<protein>
    <submittedName>
        <fullName evidence="1">Uncharacterized protein</fullName>
    </submittedName>
</protein>
<accession>U4LN07</accession>
<organism evidence="1 2">
    <name type="scientific">Pyronema omphalodes (strain CBS 100304)</name>
    <name type="common">Pyronema confluens</name>
    <dbReference type="NCBI Taxonomy" id="1076935"/>
    <lineage>
        <taxon>Eukaryota</taxon>
        <taxon>Fungi</taxon>
        <taxon>Dikarya</taxon>
        <taxon>Ascomycota</taxon>
        <taxon>Pezizomycotina</taxon>
        <taxon>Pezizomycetes</taxon>
        <taxon>Pezizales</taxon>
        <taxon>Pyronemataceae</taxon>
        <taxon>Pyronema</taxon>
    </lineage>
</organism>
<evidence type="ECO:0000313" key="1">
    <source>
        <dbReference type="EMBL" id="CCX33298.1"/>
    </source>
</evidence>
<evidence type="ECO:0000313" key="2">
    <source>
        <dbReference type="Proteomes" id="UP000018144"/>
    </source>
</evidence>
<dbReference type="OrthoDB" id="7464126at2759"/>
<dbReference type="EMBL" id="HF936042">
    <property type="protein sequence ID" value="CCX33298.1"/>
    <property type="molecule type" value="Genomic_DNA"/>
</dbReference>
<proteinExistence type="predicted"/>
<gene>
    <name evidence="1" type="ORF">PCON_14338</name>
</gene>
<sequence>MRKTVLQWIAMAERPLTVEEMQYTIATEEGVPFDPNSIILPQKDDILKCCDSFVGIYNNEDSETLEFTHLTV</sequence>
<reference evidence="1 2" key="1">
    <citation type="journal article" date="2013" name="PLoS Genet.">
        <title>The genome and development-dependent transcriptomes of Pyronema confluens: a window into fungal evolution.</title>
        <authorList>
            <person name="Traeger S."/>
            <person name="Altegoer F."/>
            <person name="Freitag M."/>
            <person name="Gabaldon T."/>
            <person name="Kempken F."/>
            <person name="Kumar A."/>
            <person name="Marcet-Houben M."/>
            <person name="Poggeler S."/>
            <person name="Stajich J.E."/>
            <person name="Nowrousian M."/>
        </authorList>
    </citation>
    <scope>NUCLEOTIDE SEQUENCE [LARGE SCALE GENOMIC DNA]</scope>
    <source>
        <strain evidence="2">CBS 100304</strain>
        <tissue evidence="1">Vegetative mycelium</tissue>
    </source>
</reference>
<dbReference type="AlphaFoldDB" id="U4LN07"/>